<dbReference type="OrthoDB" id="5948335at2759"/>
<feature type="compositionally biased region" description="Basic and acidic residues" evidence="1">
    <location>
        <begin position="1026"/>
        <end position="1040"/>
    </location>
</feature>
<dbReference type="RefSeq" id="XP_033180272.1">
    <property type="nucleotide sequence ID" value="XM_033324381.1"/>
</dbReference>
<dbReference type="GeneID" id="100746475"/>
<name>A0A6P8M4E9_BOMIM</name>
<organism evidence="2 4">
    <name type="scientific">Bombus impatiens</name>
    <name type="common">Bumblebee</name>
    <dbReference type="NCBI Taxonomy" id="132113"/>
    <lineage>
        <taxon>Eukaryota</taxon>
        <taxon>Metazoa</taxon>
        <taxon>Ecdysozoa</taxon>
        <taxon>Arthropoda</taxon>
        <taxon>Hexapoda</taxon>
        <taxon>Insecta</taxon>
        <taxon>Pterygota</taxon>
        <taxon>Neoptera</taxon>
        <taxon>Endopterygota</taxon>
        <taxon>Hymenoptera</taxon>
        <taxon>Apocrita</taxon>
        <taxon>Aculeata</taxon>
        <taxon>Apoidea</taxon>
        <taxon>Anthophila</taxon>
        <taxon>Apidae</taxon>
        <taxon>Bombus</taxon>
        <taxon>Pyrobombus</taxon>
    </lineage>
</organism>
<evidence type="ECO:0000313" key="8">
    <source>
        <dbReference type="RefSeq" id="XP_033180275.1"/>
    </source>
</evidence>
<feature type="compositionally biased region" description="Basic and acidic residues" evidence="1">
    <location>
        <begin position="1010"/>
        <end position="1019"/>
    </location>
</feature>
<dbReference type="RefSeq" id="XP_033180271.1">
    <property type="nucleotide sequence ID" value="XM_033324380.1"/>
</dbReference>
<keyword evidence="2" id="KW-1185">Reference proteome</keyword>
<dbReference type="RefSeq" id="XP_033180274.1">
    <property type="nucleotide sequence ID" value="XM_033324383.1"/>
</dbReference>
<dbReference type="Proteomes" id="UP000515180">
    <property type="component" value="Unplaced"/>
</dbReference>
<dbReference type="RefSeq" id="XP_033180273.1">
    <property type="nucleotide sequence ID" value="XM_033324382.1"/>
</dbReference>
<evidence type="ECO:0000313" key="6">
    <source>
        <dbReference type="RefSeq" id="XP_033180273.1"/>
    </source>
</evidence>
<evidence type="ECO:0000313" key="4">
    <source>
        <dbReference type="RefSeq" id="XP_033180271.1"/>
    </source>
</evidence>
<gene>
    <name evidence="3 4 5 6 7 8" type="primary">LOC100746475</name>
</gene>
<evidence type="ECO:0000313" key="5">
    <source>
        <dbReference type="RefSeq" id="XP_033180272.1"/>
    </source>
</evidence>
<accession>A0A6P8M4E9</accession>
<feature type="region of interest" description="Disordered" evidence="1">
    <location>
        <begin position="1010"/>
        <end position="1044"/>
    </location>
</feature>
<dbReference type="PANTHER" id="PTHR10656:SF70">
    <property type="entry name" value="PROTEIN MAB-21-RELATED"/>
    <property type="match status" value="1"/>
</dbReference>
<dbReference type="PANTHER" id="PTHR10656">
    <property type="entry name" value="CELL FATE DETERMINING PROTEIN MAB21-RELATED"/>
    <property type="match status" value="1"/>
</dbReference>
<dbReference type="KEGG" id="bim:100746475"/>
<proteinExistence type="predicted"/>
<sequence>MSVYYKLSSFRKRMGCTPSGSSCKKGSIRLMTTKLTFTKGQLCNLNTYFRKLVDEAQNDSSNAFAIEAIVERLVQRLMRSAGNLDRRFSSMFLVSLNEPRRIKQGRFEYLLRIDALSISSVSPEQGRSTVCVEEDASLPGFIRLKMLGVGAEVWREYVDVAGRLRRDLVKAKLANLLATAIKRDVGDQTNDRICVSPGQVVDAEILDKILKQPDHCRIFYGSAVSDGPLPEPRNHRVALIEDSGGILLRIGLDKFKAREVEVRLLIGIGVSSWPTLADYPQRIPLYHCDALLHYTAAQSGMYAVVVGPYSGARCENRATLWRVRVPAAEKIMSQHYAADSVPALTESVLLEILYELREGRTLHLPMKPKAGRKNGPSPPDRLRVVSRHILRTVHRWALERTGPDPLTSWAPDTLSCHVLLALDELVAALKCQSLRCYFHPRCNVMLQCARGGMAYHEDSYVSDHRLLESYLETLHYRSFSMTRDVPRPLDVMENELIVRWRDIIAALPRETSNEDYGYSQKQLEYFSMILEQVLRAKNALLQNYPDNYSYSNFSELSYCMTEQVENLVFLLKLILTQAKNQSYPMANRKLRMNDHHKESKKRRHCNTSSQFDYSVGLLIDVIARDRETANMDLESFPIMTKILLQWLYFGMDYDRKFLEPILRPYLNNLFNSLHEHGWCVTSWKKGQEVYASEMQSLSIFCKSVISEEISPANGIVDYLSKGWRWAENMTKMIERSGNSLRLIFLPRDRAIKYNLTFTENKSLSSFSTWSKARSVSKIVRKKSIHYRITELFDFLSKLQGSIASTEKKGVAGHTELRDASPLTYVASMSRSRARHRGPGDLISAMVSLGKFRVLQEVAALLPREEQVAVLEMVQRVARESSRRSKKTTCLYTSSSPIQVYRPRPESDFLDSAARLSPGFRERRIIAEHQKQLEREIQEMHDTVRRNALRRRRPCNVWDSNSLSSWNSSIDSIAGTISLRKYRAPIWDAIKGSSPARSSLRVDGNIEKNKFDEMISREESPTWSTQDARRKLDRSESKNGDELPSWDTLEATLNRRLCNYGNALLGSLETDESIGRNCVAKSRE</sequence>
<evidence type="ECO:0000256" key="1">
    <source>
        <dbReference type="SAM" id="MobiDB-lite"/>
    </source>
</evidence>
<protein>
    <submittedName>
        <fullName evidence="3 4">Uncharacterized protein LOC100746475 isoform X1</fullName>
    </submittedName>
</protein>
<dbReference type="RefSeq" id="XP_024227770.1">
    <property type="nucleotide sequence ID" value="XM_024372002.2"/>
</dbReference>
<dbReference type="AlphaFoldDB" id="A0A6P8M4E9"/>
<dbReference type="Gene3D" id="1.10.1410.40">
    <property type="match status" value="1"/>
</dbReference>
<reference evidence="3 4" key="1">
    <citation type="submission" date="2025-04" db="UniProtKB">
        <authorList>
            <consortium name="RefSeq"/>
        </authorList>
    </citation>
    <scope>IDENTIFICATION</scope>
</reference>
<evidence type="ECO:0000313" key="7">
    <source>
        <dbReference type="RefSeq" id="XP_033180274.1"/>
    </source>
</evidence>
<evidence type="ECO:0000313" key="3">
    <source>
        <dbReference type="RefSeq" id="XP_024227770.1"/>
    </source>
</evidence>
<dbReference type="RefSeq" id="XP_033180275.1">
    <property type="nucleotide sequence ID" value="XM_033324384.1"/>
</dbReference>
<evidence type="ECO:0000313" key="2">
    <source>
        <dbReference type="Proteomes" id="UP000515180"/>
    </source>
</evidence>